<sequence>MPSGAAKRRKAAKRKKEQLATQEGNGDSKSYDEKDSDSGSVSSPTTSHEHQNPLRKDQGKSFEVVGDTGDTGEDLVETKEVDFETRVIDIEAVKEPYVDFESRVVNIEERLNGNTSNEVPKMEELSESKDGVEKPVLVVETVEVNEPVGEVVSVTEEVVVNPVKEVIQGVDEVNPAEKSGDSSSQLKDVEEKMLPQLNDRSVETSNGNGDRKESHVTLSSDNQQKEVATVPPTVRPTSWKSCCGLFDVLAGSDR</sequence>
<keyword evidence="3" id="KW-1185">Reference proteome</keyword>
<evidence type="ECO:0000256" key="1">
    <source>
        <dbReference type="SAM" id="MobiDB-lite"/>
    </source>
</evidence>
<dbReference type="PANTHER" id="PTHR37187">
    <property type="entry name" value="EXPRESSED PROTEIN"/>
    <property type="match status" value="1"/>
</dbReference>
<dbReference type="Proteomes" id="UP000631114">
    <property type="component" value="Unassembled WGS sequence"/>
</dbReference>
<feature type="region of interest" description="Disordered" evidence="1">
    <location>
        <begin position="1"/>
        <end position="77"/>
    </location>
</feature>
<feature type="region of interest" description="Disordered" evidence="1">
    <location>
        <begin position="169"/>
        <end position="235"/>
    </location>
</feature>
<dbReference type="OrthoDB" id="1926326at2759"/>
<evidence type="ECO:0000313" key="3">
    <source>
        <dbReference type="Proteomes" id="UP000631114"/>
    </source>
</evidence>
<name>A0A835IRJ9_9MAGN</name>
<accession>A0A835IRJ9</accession>
<organism evidence="2 3">
    <name type="scientific">Coptis chinensis</name>
    <dbReference type="NCBI Taxonomy" id="261450"/>
    <lineage>
        <taxon>Eukaryota</taxon>
        <taxon>Viridiplantae</taxon>
        <taxon>Streptophyta</taxon>
        <taxon>Embryophyta</taxon>
        <taxon>Tracheophyta</taxon>
        <taxon>Spermatophyta</taxon>
        <taxon>Magnoliopsida</taxon>
        <taxon>Ranunculales</taxon>
        <taxon>Ranunculaceae</taxon>
        <taxon>Coptidoideae</taxon>
        <taxon>Coptis</taxon>
    </lineage>
</organism>
<dbReference type="AlphaFoldDB" id="A0A835IRJ9"/>
<gene>
    <name evidence="2" type="ORF">IFM89_020031</name>
</gene>
<feature type="compositionally biased region" description="Basic and acidic residues" evidence="1">
    <location>
        <begin position="47"/>
        <end position="60"/>
    </location>
</feature>
<evidence type="ECO:0000313" key="2">
    <source>
        <dbReference type="EMBL" id="KAF9621372.1"/>
    </source>
</evidence>
<dbReference type="EMBL" id="JADFTS010000002">
    <property type="protein sequence ID" value="KAF9621372.1"/>
    <property type="molecule type" value="Genomic_DNA"/>
</dbReference>
<reference evidence="2 3" key="1">
    <citation type="submission" date="2020-10" db="EMBL/GenBank/DDBJ databases">
        <title>The Coptis chinensis genome and diversification of protoberbering-type alkaloids.</title>
        <authorList>
            <person name="Wang B."/>
            <person name="Shu S."/>
            <person name="Song C."/>
            <person name="Liu Y."/>
        </authorList>
    </citation>
    <scope>NUCLEOTIDE SEQUENCE [LARGE SCALE GENOMIC DNA]</scope>
    <source>
        <strain evidence="2">HL-2020</strain>
        <tissue evidence="2">Leaf</tissue>
    </source>
</reference>
<proteinExistence type="predicted"/>
<feature type="compositionally biased region" description="Basic residues" evidence="1">
    <location>
        <begin position="1"/>
        <end position="16"/>
    </location>
</feature>
<comment type="caution">
    <text evidence="2">The sequence shown here is derived from an EMBL/GenBank/DDBJ whole genome shotgun (WGS) entry which is preliminary data.</text>
</comment>
<dbReference type="PANTHER" id="PTHR37187:SF7">
    <property type="entry name" value="EXPRESSED PROTEIN"/>
    <property type="match status" value="1"/>
</dbReference>
<feature type="compositionally biased region" description="Polar residues" evidence="1">
    <location>
        <begin position="216"/>
        <end position="226"/>
    </location>
</feature>
<protein>
    <submittedName>
        <fullName evidence="2">Uncharacterized protein</fullName>
    </submittedName>
</protein>